<dbReference type="SUPFAM" id="SSF55785">
    <property type="entry name" value="PYP-like sensor domain (PAS domain)"/>
    <property type="match status" value="2"/>
</dbReference>
<evidence type="ECO:0000259" key="1">
    <source>
        <dbReference type="PROSITE" id="PS50112"/>
    </source>
</evidence>
<name>A0A9X9S311_METOG</name>
<evidence type="ECO:0000259" key="2">
    <source>
        <dbReference type="PROSITE" id="PS50113"/>
    </source>
</evidence>
<dbReference type="InterPro" id="IPR035965">
    <property type="entry name" value="PAS-like_dom_sf"/>
</dbReference>
<feature type="domain" description="PAC" evidence="2">
    <location>
        <begin position="223"/>
        <end position="275"/>
    </location>
</feature>
<accession>A0A9X9S311</accession>
<gene>
    <name evidence="3" type="ORF">OU421_09220</name>
</gene>
<evidence type="ECO:0000313" key="4">
    <source>
        <dbReference type="Proteomes" id="UP001163096"/>
    </source>
</evidence>
<feature type="domain" description="PAS" evidence="1">
    <location>
        <begin position="23"/>
        <end position="96"/>
    </location>
</feature>
<dbReference type="Gene3D" id="3.30.450.20">
    <property type="entry name" value="PAS domain"/>
    <property type="match status" value="2"/>
</dbReference>
<sequence>MDKNNRYSDQHPEHFSIQDTSVTAGFFETLLMNANVWITFLDKKGRIGVWNTAGEEITGYTEEEVRGSNEIWKKLYPEPEYRKIVTEKIDDAIKNRNKLENFETVILTKGGNRKQISWNTRDIRDNNGEIIGYIALARDISKIVSLEKKFRTLLMNANVWVAFLDSQTRIEVWNRAAEVISGYRAEEVRGSNEIWKKLYPDPTYRKEVTEKILDIISNKRDIKNFESKISARDGTEKIITWNTRALENGTGNTLGYIMIGNDITRERKLQADFIEYLGESAMRLKNPVEVIKSNMDDLILRLENGECSTEDVILQIRIQTKNAEQIIENLFELNKAIGMAFEDMPSELKKFLSE</sequence>
<dbReference type="SMART" id="SM00091">
    <property type="entry name" value="PAS"/>
    <property type="match status" value="2"/>
</dbReference>
<dbReference type="Proteomes" id="UP001163096">
    <property type="component" value="Chromosome"/>
</dbReference>
<dbReference type="CDD" id="cd00130">
    <property type="entry name" value="PAS"/>
    <property type="match status" value="2"/>
</dbReference>
<dbReference type="InterPro" id="IPR052155">
    <property type="entry name" value="Biofilm_reg_signaling"/>
</dbReference>
<dbReference type="GO" id="GO:0006355">
    <property type="term" value="P:regulation of DNA-templated transcription"/>
    <property type="evidence" value="ECO:0007669"/>
    <property type="project" value="InterPro"/>
</dbReference>
<feature type="domain" description="PAS" evidence="1">
    <location>
        <begin position="146"/>
        <end position="201"/>
    </location>
</feature>
<dbReference type="RefSeq" id="WP_268185810.1">
    <property type="nucleotide sequence ID" value="NZ_CP113361.1"/>
</dbReference>
<keyword evidence="4" id="KW-1185">Reference proteome</keyword>
<proteinExistence type="predicted"/>
<dbReference type="EMBL" id="CP113361">
    <property type="protein sequence ID" value="WAI00606.1"/>
    <property type="molecule type" value="Genomic_DNA"/>
</dbReference>
<dbReference type="InterPro" id="IPR000700">
    <property type="entry name" value="PAS-assoc_C"/>
</dbReference>
<dbReference type="SMART" id="SM00086">
    <property type="entry name" value="PAC"/>
    <property type="match status" value="2"/>
</dbReference>
<protein>
    <submittedName>
        <fullName evidence="3">PAS domain-containing protein</fullName>
    </submittedName>
</protein>
<dbReference type="KEGG" id="mou:OU421_09220"/>
<evidence type="ECO:0000313" key="3">
    <source>
        <dbReference type="EMBL" id="WAI00606.1"/>
    </source>
</evidence>
<dbReference type="PANTHER" id="PTHR44757">
    <property type="entry name" value="DIGUANYLATE CYCLASE DGCP"/>
    <property type="match status" value="1"/>
</dbReference>
<dbReference type="Pfam" id="PF00989">
    <property type="entry name" value="PAS"/>
    <property type="match status" value="2"/>
</dbReference>
<dbReference type="InterPro" id="IPR000014">
    <property type="entry name" value="PAS"/>
</dbReference>
<dbReference type="PROSITE" id="PS50113">
    <property type="entry name" value="PAC"/>
    <property type="match status" value="2"/>
</dbReference>
<dbReference type="GeneID" id="76835280"/>
<dbReference type="InterPro" id="IPR013767">
    <property type="entry name" value="PAS_fold"/>
</dbReference>
<dbReference type="InterPro" id="IPR001610">
    <property type="entry name" value="PAC"/>
</dbReference>
<reference evidence="3" key="1">
    <citation type="submission" date="2022-11" db="EMBL/GenBank/DDBJ databases">
        <title>Complete genome sequence of Methanogenium organophilum DSM 3596.</title>
        <authorList>
            <person name="Chen S.-C."/>
            <person name="Lai S.-J."/>
            <person name="You Y.-T."/>
        </authorList>
    </citation>
    <scope>NUCLEOTIDE SEQUENCE</scope>
    <source>
        <strain evidence="3">DSM 3596</strain>
    </source>
</reference>
<dbReference type="PROSITE" id="PS50112">
    <property type="entry name" value="PAS"/>
    <property type="match status" value="2"/>
</dbReference>
<organism evidence="3 4">
    <name type="scientific">Methanogenium organophilum</name>
    <dbReference type="NCBI Taxonomy" id="2199"/>
    <lineage>
        <taxon>Archaea</taxon>
        <taxon>Methanobacteriati</taxon>
        <taxon>Methanobacteriota</taxon>
        <taxon>Stenosarchaea group</taxon>
        <taxon>Methanomicrobia</taxon>
        <taxon>Methanomicrobiales</taxon>
        <taxon>Methanomicrobiaceae</taxon>
        <taxon>Methanogenium</taxon>
    </lineage>
</organism>
<dbReference type="NCBIfam" id="TIGR00229">
    <property type="entry name" value="sensory_box"/>
    <property type="match status" value="2"/>
</dbReference>
<dbReference type="PANTHER" id="PTHR44757:SF2">
    <property type="entry name" value="BIOFILM ARCHITECTURE MAINTENANCE PROTEIN MBAA"/>
    <property type="match status" value="1"/>
</dbReference>
<feature type="domain" description="PAC" evidence="2">
    <location>
        <begin position="100"/>
        <end position="152"/>
    </location>
</feature>
<dbReference type="AlphaFoldDB" id="A0A9X9S311"/>